<evidence type="ECO:0000313" key="3">
    <source>
        <dbReference type="EMBL" id="MCV2885156.1"/>
    </source>
</evidence>
<dbReference type="PANTHER" id="PTHR44520">
    <property type="entry name" value="RESPONSE REGULATOR RCP1-RELATED"/>
    <property type="match status" value="1"/>
</dbReference>
<dbReference type="InterPro" id="IPR001789">
    <property type="entry name" value="Sig_transdc_resp-reg_receiver"/>
</dbReference>
<evidence type="ECO:0000256" key="1">
    <source>
        <dbReference type="PROSITE-ProRule" id="PRU00169"/>
    </source>
</evidence>
<dbReference type="PANTHER" id="PTHR44520:SF2">
    <property type="entry name" value="RESPONSE REGULATOR RCP1"/>
    <property type="match status" value="1"/>
</dbReference>
<proteinExistence type="predicted"/>
<dbReference type="PROSITE" id="PS50110">
    <property type="entry name" value="RESPONSE_REGULATORY"/>
    <property type="match status" value="1"/>
</dbReference>
<dbReference type="InterPro" id="IPR011006">
    <property type="entry name" value="CheY-like_superfamily"/>
</dbReference>
<keyword evidence="4" id="KW-1185">Reference proteome</keyword>
<dbReference type="Proteomes" id="UP001652504">
    <property type="component" value="Unassembled WGS sequence"/>
</dbReference>
<dbReference type="SMART" id="SM00448">
    <property type="entry name" value="REC"/>
    <property type="match status" value="1"/>
</dbReference>
<sequence>MTKIILVEDDPDDVYFFKSACGALKPDTNIIVLNDGQELIHYLENNDCRDSVILLDLNMPKLGGLDVLEILNENDSVNELVIVTYTTSSSDSDVKAAYQLGVKSYLTKPDSAKELNELIATLTSYWFKFCRFPKKGKKHA</sequence>
<accession>A0ABT3A913</accession>
<evidence type="ECO:0000259" key="2">
    <source>
        <dbReference type="PROSITE" id="PS50110"/>
    </source>
</evidence>
<dbReference type="Gene3D" id="3.40.50.2300">
    <property type="match status" value="1"/>
</dbReference>
<comment type="caution">
    <text evidence="3">The sequence shown here is derived from an EMBL/GenBank/DDBJ whole genome shotgun (WGS) entry which is preliminary data.</text>
</comment>
<dbReference type="CDD" id="cd17557">
    <property type="entry name" value="REC_Rcp-like"/>
    <property type="match status" value="1"/>
</dbReference>
<dbReference type="EMBL" id="JAOWKX010000005">
    <property type="protein sequence ID" value="MCV2885156.1"/>
    <property type="molecule type" value="Genomic_DNA"/>
</dbReference>
<keyword evidence="1" id="KW-0597">Phosphoprotein</keyword>
<dbReference type="SUPFAM" id="SSF52172">
    <property type="entry name" value="CheY-like"/>
    <property type="match status" value="1"/>
</dbReference>
<dbReference type="InterPro" id="IPR052893">
    <property type="entry name" value="TCS_response_regulator"/>
</dbReference>
<protein>
    <submittedName>
        <fullName evidence="3">Response regulator</fullName>
    </submittedName>
</protein>
<name>A0ABT3A913_9ALTE</name>
<dbReference type="Pfam" id="PF00072">
    <property type="entry name" value="Response_reg"/>
    <property type="match status" value="1"/>
</dbReference>
<feature type="domain" description="Response regulatory" evidence="2">
    <location>
        <begin position="3"/>
        <end position="123"/>
    </location>
</feature>
<dbReference type="RefSeq" id="WP_263712447.1">
    <property type="nucleotide sequence ID" value="NZ_JAOWKX010000005.1"/>
</dbReference>
<gene>
    <name evidence="3" type="ORF">OE749_10680</name>
</gene>
<feature type="modified residue" description="4-aspartylphosphate" evidence="1">
    <location>
        <position position="56"/>
    </location>
</feature>
<organism evidence="3 4">
    <name type="scientific">Fluctibacter corallii</name>
    <dbReference type="NCBI Taxonomy" id="2984329"/>
    <lineage>
        <taxon>Bacteria</taxon>
        <taxon>Pseudomonadati</taxon>
        <taxon>Pseudomonadota</taxon>
        <taxon>Gammaproteobacteria</taxon>
        <taxon>Alteromonadales</taxon>
        <taxon>Alteromonadaceae</taxon>
        <taxon>Fluctibacter</taxon>
    </lineage>
</organism>
<reference evidence="3 4" key="1">
    <citation type="submission" date="2022-10" db="EMBL/GenBank/DDBJ databases">
        <title>Aestuariibacter sp. AA17 isolated from Montipora capitata coral fragment.</title>
        <authorList>
            <person name="Emsley S.A."/>
            <person name="Pfannmuller K.M."/>
            <person name="Loughran R.M."/>
            <person name="Shlafstein M."/>
            <person name="Papke E."/>
            <person name="Saw J.H."/>
            <person name="Ushijima B."/>
            <person name="Videau P."/>
        </authorList>
    </citation>
    <scope>NUCLEOTIDE SEQUENCE [LARGE SCALE GENOMIC DNA]</scope>
    <source>
        <strain evidence="3 4">AA17</strain>
    </source>
</reference>
<evidence type="ECO:0000313" key="4">
    <source>
        <dbReference type="Proteomes" id="UP001652504"/>
    </source>
</evidence>